<sequence>MRNATLPTLCALGLAGLLGLAAPNAFATGETGLYLGGGAGQTHGDGRFNDEAEHWKLVGGYNFSWLPFIDVGGELAYVNADSLKGSANGQAASLDVDSVQATGVLGWSLGPVGLYGKAGMADWDAERRGAGIDADLSGTSPVYGLGVRAGLLDVTGRLEVERLDTDDIGNLDMVTASVVYTF</sequence>
<dbReference type="SUPFAM" id="SSF56925">
    <property type="entry name" value="OMPA-like"/>
    <property type="match status" value="1"/>
</dbReference>
<dbReference type="RefSeq" id="WP_141321794.1">
    <property type="nucleotide sequence ID" value="NZ_BJOC01000050.1"/>
</dbReference>
<dbReference type="OrthoDB" id="5786186at2"/>
<dbReference type="Gene3D" id="2.40.160.20">
    <property type="match status" value="1"/>
</dbReference>
<evidence type="ECO:0000313" key="5">
    <source>
        <dbReference type="Proteomes" id="UP000319812"/>
    </source>
</evidence>
<gene>
    <name evidence="4" type="ORF">HHA01_27640</name>
</gene>
<keyword evidence="1 2" id="KW-0732">Signal</keyword>
<dbReference type="Pfam" id="PF13505">
    <property type="entry name" value="OMP_b-brl"/>
    <property type="match status" value="1"/>
</dbReference>
<evidence type="ECO:0000256" key="1">
    <source>
        <dbReference type="ARBA" id="ARBA00022729"/>
    </source>
</evidence>
<evidence type="ECO:0000256" key="2">
    <source>
        <dbReference type="SAM" id="SignalP"/>
    </source>
</evidence>
<protein>
    <recommendedName>
        <fullName evidence="3">Outer membrane protein beta-barrel domain-containing protein</fullName>
    </recommendedName>
</protein>
<evidence type="ECO:0000259" key="3">
    <source>
        <dbReference type="Pfam" id="PF13505"/>
    </source>
</evidence>
<organism evidence="4 5">
    <name type="scientific">Halomonas halmophila</name>
    <dbReference type="NCBI Taxonomy" id="252"/>
    <lineage>
        <taxon>Bacteria</taxon>
        <taxon>Pseudomonadati</taxon>
        <taxon>Pseudomonadota</taxon>
        <taxon>Gammaproteobacteria</taxon>
        <taxon>Oceanospirillales</taxon>
        <taxon>Halomonadaceae</taxon>
        <taxon>Halomonas</taxon>
    </lineage>
</organism>
<name>A0A4Y4F359_9GAMM</name>
<dbReference type="AlphaFoldDB" id="A0A4Y4F359"/>
<accession>A0A4Y4F359</accession>
<comment type="caution">
    <text evidence="4">The sequence shown here is derived from an EMBL/GenBank/DDBJ whole genome shotgun (WGS) entry which is preliminary data.</text>
</comment>
<dbReference type="InterPro" id="IPR027385">
    <property type="entry name" value="Beta-barrel_OMP"/>
</dbReference>
<proteinExistence type="predicted"/>
<feature type="chain" id="PRO_5021448276" description="Outer membrane protein beta-barrel domain-containing protein" evidence="2">
    <location>
        <begin position="28"/>
        <end position="182"/>
    </location>
</feature>
<reference evidence="4 5" key="1">
    <citation type="submission" date="2019-06" db="EMBL/GenBank/DDBJ databases">
        <title>Whole genome shotgun sequence of Halomonas halmophila NBRC 15537.</title>
        <authorList>
            <person name="Hosoyama A."/>
            <person name="Uohara A."/>
            <person name="Ohji S."/>
            <person name="Ichikawa N."/>
        </authorList>
    </citation>
    <scope>NUCLEOTIDE SEQUENCE [LARGE SCALE GENOMIC DNA]</scope>
    <source>
        <strain evidence="4 5">NBRC 15537</strain>
    </source>
</reference>
<dbReference type="EMBL" id="BJOC01000050">
    <property type="protein sequence ID" value="GED23787.1"/>
    <property type="molecule type" value="Genomic_DNA"/>
</dbReference>
<dbReference type="InterPro" id="IPR011250">
    <property type="entry name" value="OMP/PagP_B-barrel"/>
</dbReference>
<feature type="domain" description="Outer membrane protein beta-barrel" evidence="3">
    <location>
        <begin position="13"/>
        <end position="182"/>
    </location>
</feature>
<evidence type="ECO:0000313" key="4">
    <source>
        <dbReference type="EMBL" id="GED23787.1"/>
    </source>
</evidence>
<keyword evidence="5" id="KW-1185">Reference proteome</keyword>
<dbReference type="Proteomes" id="UP000319812">
    <property type="component" value="Unassembled WGS sequence"/>
</dbReference>
<feature type="signal peptide" evidence="2">
    <location>
        <begin position="1"/>
        <end position="27"/>
    </location>
</feature>